<keyword evidence="5" id="KW-1133">Transmembrane helix</keyword>
<reference evidence="7 8" key="1">
    <citation type="submission" date="2015-07" db="EMBL/GenBank/DDBJ databases">
        <title>The genome of Eufriesea mexicana.</title>
        <authorList>
            <person name="Pan H."/>
            <person name="Kapheim K."/>
        </authorList>
    </citation>
    <scope>NUCLEOTIDE SEQUENCE [LARGE SCALE GENOMIC DNA]</scope>
    <source>
        <strain evidence="7">0111107269</strain>
        <tissue evidence="7">Whole body</tissue>
    </source>
</reference>
<evidence type="ECO:0000256" key="4">
    <source>
        <dbReference type="SAM" id="MobiDB-lite"/>
    </source>
</evidence>
<dbReference type="PANTHER" id="PTHR10983">
    <property type="entry name" value="1-ACYLGLYCEROL-3-PHOSPHATE ACYLTRANSFERASE-RELATED"/>
    <property type="match status" value="1"/>
</dbReference>
<organism evidence="7 8">
    <name type="scientific">Eufriesea mexicana</name>
    <dbReference type="NCBI Taxonomy" id="516756"/>
    <lineage>
        <taxon>Eukaryota</taxon>
        <taxon>Metazoa</taxon>
        <taxon>Ecdysozoa</taxon>
        <taxon>Arthropoda</taxon>
        <taxon>Hexapoda</taxon>
        <taxon>Insecta</taxon>
        <taxon>Pterygota</taxon>
        <taxon>Neoptera</taxon>
        <taxon>Endopterygota</taxon>
        <taxon>Hymenoptera</taxon>
        <taxon>Apocrita</taxon>
        <taxon>Aculeata</taxon>
        <taxon>Apoidea</taxon>
        <taxon>Anthophila</taxon>
        <taxon>Apidae</taxon>
        <taxon>Eufriesea</taxon>
    </lineage>
</organism>
<keyword evidence="2 7" id="KW-0808">Transferase</keyword>
<dbReference type="AlphaFoldDB" id="A0A310SCY4"/>
<dbReference type="InterPro" id="IPR006170">
    <property type="entry name" value="PBP/GOBP"/>
</dbReference>
<dbReference type="GO" id="GO:0005549">
    <property type="term" value="F:odorant binding"/>
    <property type="evidence" value="ECO:0007669"/>
    <property type="project" value="InterPro"/>
</dbReference>
<dbReference type="GO" id="GO:0012505">
    <property type="term" value="C:endomembrane system"/>
    <property type="evidence" value="ECO:0007669"/>
    <property type="project" value="TreeGrafter"/>
</dbReference>
<evidence type="ECO:0000256" key="5">
    <source>
        <dbReference type="SAM" id="Phobius"/>
    </source>
</evidence>
<dbReference type="CDD" id="cd07990">
    <property type="entry name" value="LPLAT_LCLAT1-like"/>
    <property type="match status" value="1"/>
</dbReference>
<dbReference type="Pfam" id="PF01395">
    <property type="entry name" value="PBP_GOBP"/>
    <property type="match status" value="1"/>
</dbReference>
<dbReference type="Proteomes" id="UP000250275">
    <property type="component" value="Unassembled WGS sequence"/>
</dbReference>
<dbReference type="SUPFAM" id="SSF69593">
    <property type="entry name" value="Glycerol-3-phosphate (1)-acyltransferase"/>
    <property type="match status" value="1"/>
</dbReference>
<dbReference type="OrthoDB" id="189226at2759"/>
<gene>
    <name evidence="7" type="ORF">WN48_00667</name>
</gene>
<dbReference type="SMART" id="SM00563">
    <property type="entry name" value="PlsC"/>
    <property type="match status" value="1"/>
</dbReference>
<dbReference type="Pfam" id="PF01553">
    <property type="entry name" value="Acyltransferase"/>
    <property type="match status" value="1"/>
</dbReference>
<feature type="transmembrane region" description="Helical" evidence="5">
    <location>
        <begin position="50"/>
        <end position="69"/>
    </location>
</feature>
<dbReference type="GO" id="GO:0003841">
    <property type="term" value="F:1-acylglycerol-3-phosphate O-acyltransferase activity"/>
    <property type="evidence" value="ECO:0007669"/>
    <property type="project" value="TreeGrafter"/>
</dbReference>
<evidence type="ECO:0000256" key="3">
    <source>
        <dbReference type="ARBA" id="ARBA00023315"/>
    </source>
</evidence>
<feature type="domain" description="Phospholipid/glycerol acyltransferase" evidence="6">
    <location>
        <begin position="92"/>
        <end position="213"/>
    </location>
</feature>
<accession>A0A310SCY4</accession>
<sequence length="515" mass="60448">MGLVSVLKQSTMIHMILAIIFFTSGLIINFSQCLLYFGLRPFFRYFYRKIIYYLCYSLHCQLVFLAEWWSGSDIIIYVDKETFEKYFAKEPAFVIMNHSYELDWVMGWLLCERLGILGNTKAYVKKEIRYIPTLGWSWKFADCLFLERNWEQDKNTIGSQIKEISNYTGAWLVLFAEGTRLTPEKLEASQKFAKKSGLPILKYHLIPRTKGFAESVLHLEPKIRAIYDIQIEFKADSPNKPTITSILYGKPVVAYMHINRIPVEKVPKDEKGAAEWLHKLYEEKSLKCRSENQQMDVQFQKVLKTCRNRYADLKAVNAEDSISMEDDSSENNSNPEDVYDTSFYYRKNDRPSYNQSTNNQRYRNFNKNGGMNIYSSDHSIKENRNFRNVKHIRKINNRTSWNSRDSRNRKSGFSNGDTNNGNIYFNNNTNQEQACIIQCFFNELNAVDQKGFPKKELVIPLMTRNIQDLELKDFIEESIIECFHYLESNKQEKCEFSQNLLICLAEKGQQVNILN</sequence>
<keyword evidence="5" id="KW-0812">Transmembrane</keyword>
<protein>
    <submittedName>
        <fullName evidence="7">1-acyl-sn-glycerol-3-phosphate acyltransferase gamma</fullName>
    </submittedName>
</protein>
<evidence type="ECO:0000259" key="6">
    <source>
        <dbReference type="SMART" id="SM00563"/>
    </source>
</evidence>
<dbReference type="PANTHER" id="PTHR10983:SF24">
    <property type="entry name" value="1-ACYLGLYCEROL-3-PHOSPHATE O-ACYLTRANSFERASE 3, ISOFORM E-RELATED"/>
    <property type="match status" value="1"/>
</dbReference>
<dbReference type="InterPro" id="IPR002123">
    <property type="entry name" value="Plipid/glycerol_acylTrfase"/>
</dbReference>
<feature type="transmembrane region" description="Helical" evidence="5">
    <location>
        <begin position="12"/>
        <end position="38"/>
    </location>
</feature>
<evidence type="ECO:0000256" key="1">
    <source>
        <dbReference type="ARBA" id="ARBA00008655"/>
    </source>
</evidence>
<evidence type="ECO:0000313" key="8">
    <source>
        <dbReference type="Proteomes" id="UP000250275"/>
    </source>
</evidence>
<name>A0A310SCY4_9HYME</name>
<dbReference type="InterPro" id="IPR036728">
    <property type="entry name" value="PBP_GOBP_sf"/>
</dbReference>
<comment type="similarity">
    <text evidence="1">Belongs to the 1-acyl-sn-glycerol-3-phosphate acyltransferase family.</text>
</comment>
<feature type="region of interest" description="Disordered" evidence="4">
    <location>
        <begin position="397"/>
        <end position="420"/>
    </location>
</feature>
<dbReference type="EMBL" id="KQ761155">
    <property type="protein sequence ID" value="OAD58130.1"/>
    <property type="molecule type" value="Genomic_DNA"/>
</dbReference>
<dbReference type="Gene3D" id="1.10.238.20">
    <property type="entry name" value="Pheromone/general odorant binding protein domain"/>
    <property type="match status" value="1"/>
</dbReference>
<proteinExistence type="inferred from homology"/>
<keyword evidence="3 7" id="KW-0012">Acyltransferase</keyword>
<evidence type="ECO:0000256" key="2">
    <source>
        <dbReference type="ARBA" id="ARBA00022679"/>
    </source>
</evidence>
<keyword evidence="8" id="KW-1185">Reference proteome</keyword>
<dbReference type="SUPFAM" id="SSF47565">
    <property type="entry name" value="Insect pheromone/odorant-binding proteins"/>
    <property type="match status" value="1"/>
</dbReference>
<evidence type="ECO:0000313" key="7">
    <source>
        <dbReference type="EMBL" id="OAD58130.1"/>
    </source>
</evidence>
<dbReference type="InterPro" id="IPR032098">
    <property type="entry name" value="Acyltransf_C"/>
</dbReference>
<dbReference type="Pfam" id="PF16076">
    <property type="entry name" value="Acyltransf_C"/>
    <property type="match status" value="1"/>
</dbReference>
<keyword evidence="5" id="KW-0472">Membrane</keyword>